<proteinExistence type="predicted"/>
<reference evidence="1 2" key="1">
    <citation type="submission" date="2023-11" db="EMBL/GenBank/DDBJ databases">
        <authorList>
            <person name="Hedman E."/>
            <person name="Englund M."/>
            <person name="Stromberg M."/>
            <person name="Nyberg Akerstrom W."/>
            <person name="Nylinder S."/>
            <person name="Jareborg N."/>
            <person name="Kallberg Y."/>
            <person name="Kronander E."/>
        </authorList>
    </citation>
    <scope>NUCLEOTIDE SEQUENCE [LARGE SCALE GENOMIC DNA]</scope>
</reference>
<dbReference type="Proteomes" id="UP001314205">
    <property type="component" value="Unassembled WGS sequence"/>
</dbReference>
<accession>A0AAV1KLE5</accession>
<keyword evidence="2" id="KW-1185">Reference proteome</keyword>
<organism evidence="1 2">
    <name type="scientific">Parnassius mnemosyne</name>
    <name type="common">clouded apollo</name>
    <dbReference type="NCBI Taxonomy" id="213953"/>
    <lineage>
        <taxon>Eukaryota</taxon>
        <taxon>Metazoa</taxon>
        <taxon>Ecdysozoa</taxon>
        <taxon>Arthropoda</taxon>
        <taxon>Hexapoda</taxon>
        <taxon>Insecta</taxon>
        <taxon>Pterygota</taxon>
        <taxon>Neoptera</taxon>
        <taxon>Endopterygota</taxon>
        <taxon>Lepidoptera</taxon>
        <taxon>Glossata</taxon>
        <taxon>Ditrysia</taxon>
        <taxon>Papilionoidea</taxon>
        <taxon>Papilionidae</taxon>
        <taxon>Parnassiinae</taxon>
        <taxon>Parnassini</taxon>
        <taxon>Parnassius</taxon>
        <taxon>Driopa</taxon>
    </lineage>
</organism>
<dbReference type="AlphaFoldDB" id="A0AAV1KLE5"/>
<evidence type="ECO:0000313" key="1">
    <source>
        <dbReference type="EMBL" id="CAK1583858.1"/>
    </source>
</evidence>
<gene>
    <name evidence="1" type="ORF">PARMNEM_LOCUS5204</name>
</gene>
<evidence type="ECO:0000313" key="2">
    <source>
        <dbReference type="Proteomes" id="UP001314205"/>
    </source>
</evidence>
<protein>
    <recommendedName>
        <fullName evidence="3">Transposase</fullName>
    </recommendedName>
</protein>
<dbReference type="InterPro" id="IPR052709">
    <property type="entry name" value="Transposase-MT_Hybrid"/>
</dbReference>
<evidence type="ECO:0008006" key="3">
    <source>
        <dbReference type="Google" id="ProtNLM"/>
    </source>
</evidence>
<sequence>MISAFGDEAPSKTTIYRWFAEFQRGRVKLSDDPRQGHPKTAVIQENVDAARKLIEEDQHVTYREIQATSDIGMSQIQLILHEQLDQIHTERQIIQKRAENNQPLCLAIVDYEKAFDIWILCSKID</sequence>
<dbReference type="PANTHER" id="PTHR46060:SF1">
    <property type="entry name" value="MARINER MOS1 TRANSPOSASE-LIKE PROTEIN"/>
    <property type="match status" value="1"/>
</dbReference>
<comment type="caution">
    <text evidence="1">The sequence shown here is derived from an EMBL/GenBank/DDBJ whole genome shotgun (WGS) entry which is preliminary data.</text>
</comment>
<name>A0AAV1KLE5_9NEOP</name>
<dbReference type="EMBL" id="CAVLGL010000057">
    <property type="protein sequence ID" value="CAK1583858.1"/>
    <property type="molecule type" value="Genomic_DNA"/>
</dbReference>
<dbReference type="PANTHER" id="PTHR46060">
    <property type="entry name" value="MARINER MOS1 TRANSPOSASE-LIKE PROTEIN"/>
    <property type="match status" value="1"/>
</dbReference>